<evidence type="ECO:0000313" key="2">
    <source>
        <dbReference type="Proteomes" id="UP000682782"/>
    </source>
</evidence>
<name>A0AC61MVL4_9FIRM</name>
<organism evidence="1 2">
    <name type="scientific">Aristaeella hokkaidonensis</name>
    <dbReference type="NCBI Taxonomy" id="3046382"/>
    <lineage>
        <taxon>Bacteria</taxon>
        <taxon>Bacillati</taxon>
        <taxon>Bacillota</taxon>
        <taxon>Clostridia</taxon>
        <taxon>Eubacteriales</taxon>
        <taxon>Aristaeellaceae</taxon>
        <taxon>Aristaeella</taxon>
    </lineage>
</organism>
<keyword evidence="2" id="KW-1185">Reference proteome</keyword>
<sequence length="500" mass="52663">MIRILSVENMRKSDAATIAAGTPGRELMFRAGRAIFDSVNWKPPVAILCGSGNNAGDGYVIAKLLHDAEIACDLILLSEKFSEDGAYYYSLCKEAGIPSLTWDSSLNLSEYGTIVDCLFGTGFRGEVRDPAREAIEAVNRSSACVIAVDINSGLNGDSGMAETCVHSDLTVSVGSFQPGHFLNMAKDVMKAKINCDIGIEPVDRTYALIESSDLAELFQPRKNHSNKGTYGYTALIGGSKRYSGAIRLAGMANAAMRAGAGVVKLAVPDVIFTTVAPAVLESTMYPLSDDGNEMVFTEKEIAELVSNVKTVAFGMGIGTGEGAGKALEYLLEHYTGRLVVDADGLTLLSRMDKNRIRNAACTLVLTPHIKEFSRLTGLSTEEILNSPIAVAEKYAKENKVILLLKGPATVITDGETTYLTDTGCAGMATAGSGDVLSGILAAILGYSADPLLGTAAAAWINGKAGEAAQRIYGSISMTAGDTVASIPEAVLSVSEGYTQE</sequence>
<protein>
    <submittedName>
        <fullName evidence="1">NAD(P)H-hydrate dehydratase</fullName>
    </submittedName>
</protein>
<reference evidence="1" key="1">
    <citation type="submission" date="2021-01" db="EMBL/GenBank/DDBJ databases">
        <title>Complete genome sequence of Clostridiales bacterium R-7.</title>
        <authorList>
            <person name="Mahoney-Kurpe S.C."/>
            <person name="Palevich N."/>
            <person name="Koike S."/>
            <person name="Moon C.D."/>
            <person name="Attwood G.T."/>
        </authorList>
    </citation>
    <scope>NUCLEOTIDE SEQUENCE</scope>
    <source>
        <strain evidence="1">R-7</strain>
    </source>
</reference>
<proteinExistence type="predicted"/>
<dbReference type="EMBL" id="CP068393">
    <property type="protein sequence ID" value="QUC66456.1"/>
    <property type="molecule type" value="Genomic_DNA"/>
</dbReference>
<gene>
    <name evidence="1" type="ORF">JYE49_11370</name>
</gene>
<dbReference type="Proteomes" id="UP000682782">
    <property type="component" value="Chromosome"/>
</dbReference>
<evidence type="ECO:0000313" key="1">
    <source>
        <dbReference type="EMBL" id="QUC66456.1"/>
    </source>
</evidence>
<accession>A0AC61MVL4</accession>